<keyword evidence="2 3" id="KW-0040">ANK repeat</keyword>
<sequence>MLRPWLRHLQRPLAAFPKRWIGVQTPLWRERQQAIARSKALQPPPPFLGGDPGSVASSSSATELLQSAYNAAEEDQEFECSCFVWTLKSRPRSAEIRKAIDSSVDESGRSLLQVLSGKGLVRPMTYLLDMQANVARRDSSGFTALHATAQNDQSEAALLLLSRGRAPTNVRNAMGDTPLHLAIDKNSRAMVKMLMRFGADPSCLDTRPWSDAEAQKLVDWSKKYSERAKQLIGKINTVRYFKALGSELPSHLVAPKLVLTPVGYCPEEDGKVVQLPRGIRYAKKRKGPSAPSGKVNWYAIRG</sequence>
<dbReference type="InterPro" id="IPR002110">
    <property type="entry name" value="Ankyrin_rpt"/>
</dbReference>
<keyword evidence="1" id="KW-0677">Repeat</keyword>
<proteinExistence type="predicted"/>
<gene>
    <name evidence="4" type="ORF">C1SCF055_LOCUS43483</name>
</gene>
<dbReference type="InterPro" id="IPR036770">
    <property type="entry name" value="Ankyrin_rpt-contain_sf"/>
</dbReference>
<name>A0A9P1M4C1_9DINO</name>
<dbReference type="SUPFAM" id="SSF48403">
    <property type="entry name" value="Ankyrin repeat"/>
    <property type="match status" value="1"/>
</dbReference>
<dbReference type="EMBL" id="CAMXCT030006722">
    <property type="protein sequence ID" value="CAL4806266.1"/>
    <property type="molecule type" value="Genomic_DNA"/>
</dbReference>
<evidence type="ECO:0000313" key="4">
    <source>
        <dbReference type="EMBL" id="CAI4018954.1"/>
    </source>
</evidence>
<dbReference type="PROSITE" id="PS50088">
    <property type="entry name" value="ANK_REPEAT"/>
    <property type="match status" value="1"/>
</dbReference>
<reference evidence="5" key="2">
    <citation type="submission" date="2024-04" db="EMBL/GenBank/DDBJ databases">
        <authorList>
            <person name="Chen Y."/>
            <person name="Shah S."/>
            <person name="Dougan E. K."/>
            <person name="Thang M."/>
            <person name="Chan C."/>
        </authorList>
    </citation>
    <scope>NUCLEOTIDE SEQUENCE [LARGE SCALE GENOMIC DNA]</scope>
</reference>
<dbReference type="Proteomes" id="UP001152797">
    <property type="component" value="Unassembled WGS sequence"/>
</dbReference>
<dbReference type="Gene3D" id="1.25.40.20">
    <property type="entry name" value="Ankyrin repeat-containing domain"/>
    <property type="match status" value="2"/>
</dbReference>
<evidence type="ECO:0000313" key="7">
    <source>
        <dbReference type="Proteomes" id="UP001152797"/>
    </source>
</evidence>
<comment type="caution">
    <text evidence="4">The sequence shown here is derived from an EMBL/GenBank/DDBJ whole genome shotgun (WGS) entry which is preliminary data.</text>
</comment>
<dbReference type="SMART" id="SM00248">
    <property type="entry name" value="ANK"/>
    <property type="match status" value="3"/>
</dbReference>
<dbReference type="EMBL" id="CAMXCT020006722">
    <property type="protein sequence ID" value="CAL1172329.1"/>
    <property type="molecule type" value="Genomic_DNA"/>
</dbReference>
<dbReference type="Pfam" id="PF12796">
    <property type="entry name" value="Ank_2"/>
    <property type="match status" value="1"/>
</dbReference>
<protein>
    <submittedName>
        <fullName evidence="6">E3 ubiquitin-protein ligase MIB1 (DAPK-interacting protein 1) (DIP-1) (Mind bomb homolog 1) (RING-type E3 ubiquitin transferase MIB1)</fullName>
    </submittedName>
</protein>
<keyword evidence="7" id="KW-1185">Reference proteome</keyword>
<feature type="repeat" description="ANK" evidence="3">
    <location>
        <begin position="174"/>
        <end position="206"/>
    </location>
</feature>
<dbReference type="AlphaFoldDB" id="A0A9P1M4C1"/>
<evidence type="ECO:0000313" key="5">
    <source>
        <dbReference type="EMBL" id="CAL1172329.1"/>
    </source>
</evidence>
<evidence type="ECO:0000256" key="1">
    <source>
        <dbReference type="ARBA" id="ARBA00022737"/>
    </source>
</evidence>
<evidence type="ECO:0000256" key="2">
    <source>
        <dbReference type="ARBA" id="ARBA00023043"/>
    </source>
</evidence>
<reference evidence="4" key="1">
    <citation type="submission" date="2022-10" db="EMBL/GenBank/DDBJ databases">
        <authorList>
            <person name="Chen Y."/>
            <person name="Dougan E. K."/>
            <person name="Chan C."/>
            <person name="Rhodes N."/>
            <person name="Thang M."/>
        </authorList>
    </citation>
    <scope>NUCLEOTIDE SEQUENCE</scope>
</reference>
<dbReference type="PROSITE" id="PS50297">
    <property type="entry name" value="ANK_REP_REGION"/>
    <property type="match status" value="1"/>
</dbReference>
<organism evidence="4">
    <name type="scientific">Cladocopium goreaui</name>
    <dbReference type="NCBI Taxonomy" id="2562237"/>
    <lineage>
        <taxon>Eukaryota</taxon>
        <taxon>Sar</taxon>
        <taxon>Alveolata</taxon>
        <taxon>Dinophyceae</taxon>
        <taxon>Suessiales</taxon>
        <taxon>Symbiodiniaceae</taxon>
        <taxon>Cladocopium</taxon>
    </lineage>
</organism>
<dbReference type="GO" id="GO:0016740">
    <property type="term" value="F:transferase activity"/>
    <property type="evidence" value="ECO:0007669"/>
    <property type="project" value="UniProtKB-KW"/>
</dbReference>
<dbReference type="OrthoDB" id="539213at2759"/>
<evidence type="ECO:0000313" key="6">
    <source>
        <dbReference type="EMBL" id="CAL4806266.1"/>
    </source>
</evidence>
<evidence type="ECO:0000256" key="3">
    <source>
        <dbReference type="PROSITE-ProRule" id="PRU00023"/>
    </source>
</evidence>
<accession>A0A9P1M4C1</accession>
<keyword evidence="6" id="KW-0808">Transferase</keyword>
<dbReference type="PANTHER" id="PTHR24198">
    <property type="entry name" value="ANKYRIN REPEAT AND PROTEIN KINASE DOMAIN-CONTAINING PROTEIN"/>
    <property type="match status" value="1"/>
</dbReference>
<dbReference type="EMBL" id="CAMXCT010006722">
    <property type="protein sequence ID" value="CAI4018954.1"/>
    <property type="molecule type" value="Genomic_DNA"/>
</dbReference>
<dbReference type="PANTHER" id="PTHR24198:SF165">
    <property type="entry name" value="ANKYRIN REPEAT-CONTAINING PROTEIN-RELATED"/>
    <property type="match status" value="1"/>
</dbReference>